<gene>
    <name evidence="2" type="ORF">GQN54_03550</name>
</gene>
<evidence type="ECO:0008006" key="4">
    <source>
        <dbReference type="Google" id="ProtNLM"/>
    </source>
</evidence>
<dbReference type="RefSeq" id="WP_160632063.1">
    <property type="nucleotide sequence ID" value="NZ_WWNE01000004.1"/>
</dbReference>
<evidence type="ECO:0000313" key="3">
    <source>
        <dbReference type="Proteomes" id="UP000470771"/>
    </source>
</evidence>
<organism evidence="2 3">
    <name type="scientific">Acidiluteibacter ferrifornacis</name>
    <dbReference type="NCBI Taxonomy" id="2692424"/>
    <lineage>
        <taxon>Bacteria</taxon>
        <taxon>Pseudomonadati</taxon>
        <taxon>Bacteroidota</taxon>
        <taxon>Flavobacteriia</taxon>
        <taxon>Flavobacteriales</taxon>
        <taxon>Cryomorphaceae</taxon>
        <taxon>Acidiluteibacter</taxon>
    </lineage>
</organism>
<reference evidence="2 3" key="1">
    <citation type="submission" date="2019-12" db="EMBL/GenBank/DDBJ databases">
        <authorList>
            <person name="Zhao J."/>
        </authorList>
    </citation>
    <scope>NUCLEOTIDE SEQUENCE [LARGE SCALE GENOMIC DNA]</scope>
    <source>
        <strain evidence="2 3">S-15</strain>
    </source>
</reference>
<accession>A0A6N9NEW5</accession>
<proteinExistence type="predicted"/>
<evidence type="ECO:0000313" key="2">
    <source>
        <dbReference type="EMBL" id="NBG65176.1"/>
    </source>
</evidence>
<feature type="signal peptide" evidence="1">
    <location>
        <begin position="1"/>
        <end position="22"/>
    </location>
</feature>
<dbReference type="AlphaFoldDB" id="A0A6N9NEW5"/>
<name>A0A6N9NEW5_9FLAO</name>
<dbReference type="Proteomes" id="UP000470771">
    <property type="component" value="Unassembled WGS sequence"/>
</dbReference>
<keyword evidence="3" id="KW-1185">Reference proteome</keyword>
<dbReference type="EMBL" id="WWNE01000004">
    <property type="protein sequence ID" value="NBG65176.1"/>
    <property type="molecule type" value="Genomic_DNA"/>
</dbReference>
<protein>
    <recommendedName>
        <fullName evidence="4">Carboxypeptidase regulatory-like domain-containing protein</fullName>
    </recommendedName>
</protein>
<evidence type="ECO:0000256" key="1">
    <source>
        <dbReference type="SAM" id="SignalP"/>
    </source>
</evidence>
<sequence length="168" mass="19134">MKKILVALFLFSISIFSFNTYAQSSIAGVVTIYGKVVSNESQMDEYTITVVKNNKVLSMNDIDHKKGYRLDLTLDGIYSITFEKSGYLTKSIILNGMIDSTLNINRTTFQMDIDLVSVQDFLTDEFCLLPVAKVYFDEKANAFTFDKSYTKEMLKLYDRIKSKSKASN</sequence>
<keyword evidence="1" id="KW-0732">Signal</keyword>
<feature type="chain" id="PRO_5026784872" description="Carboxypeptidase regulatory-like domain-containing protein" evidence="1">
    <location>
        <begin position="23"/>
        <end position="168"/>
    </location>
</feature>
<comment type="caution">
    <text evidence="2">The sequence shown here is derived from an EMBL/GenBank/DDBJ whole genome shotgun (WGS) entry which is preliminary data.</text>
</comment>